<sequence>MSLALVGVWLAALGVCDLGRASHDTVGHRRRTACLGAGWLVLLLGVMTLRPSAGWALLLVALLGGCLAGWLVASDAALTPAASGRRRGRCRNLALLSALAGTAIAVLGIQAVDRVPGWPAWLDRTLVAHWPTPAVVVALGVLAAQLATANIVVRLVLDAVGVPATTNEKQLKGGRVLGPMERVFVVALGALGALTAAAVVVAAKGLLRFPELQRAQRRGDRGAPQDGPSDVTEYFLIGSFASWLLALGGAALIHLA</sequence>
<protein>
    <submittedName>
        <fullName evidence="2">Uncharacterized protein</fullName>
    </submittedName>
</protein>
<keyword evidence="1" id="KW-1133">Transmembrane helix</keyword>
<name>A0ABN2ZZD6_9ACTN</name>
<organism evidence="2 3">
    <name type="scientific">Nocardioides koreensis</name>
    <dbReference type="NCBI Taxonomy" id="433651"/>
    <lineage>
        <taxon>Bacteria</taxon>
        <taxon>Bacillati</taxon>
        <taxon>Actinomycetota</taxon>
        <taxon>Actinomycetes</taxon>
        <taxon>Propionibacteriales</taxon>
        <taxon>Nocardioidaceae</taxon>
        <taxon>Nocardioides</taxon>
    </lineage>
</organism>
<keyword evidence="1" id="KW-0812">Transmembrane</keyword>
<feature type="transmembrane region" description="Helical" evidence="1">
    <location>
        <begin position="93"/>
        <end position="112"/>
    </location>
</feature>
<gene>
    <name evidence="2" type="ORF">GCM10009844_31410</name>
</gene>
<dbReference type="RefSeq" id="WP_344154206.1">
    <property type="nucleotide sequence ID" value="NZ_BAAAQR010000010.1"/>
</dbReference>
<comment type="caution">
    <text evidence="2">The sequence shown here is derived from an EMBL/GenBank/DDBJ whole genome shotgun (WGS) entry which is preliminary data.</text>
</comment>
<dbReference type="EMBL" id="BAAAQR010000010">
    <property type="protein sequence ID" value="GAA2150458.1"/>
    <property type="molecule type" value="Genomic_DNA"/>
</dbReference>
<accession>A0ABN2ZZD6</accession>
<keyword evidence="1" id="KW-0472">Membrane</keyword>
<feature type="transmembrane region" description="Helical" evidence="1">
    <location>
        <begin position="234"/>
        <end position="255"/>
    </location>
</feature>
<feature type="transmembrane region" description="Helical" evidence="1">
    <location>
        <begin position="132"/>
        <end position="162"/>
    </location>
</feature>
<proteinExistence type="predicted"/>
<evidence type="ECO:0000256" key="1">
    <source>
        <dbReference type="SAM" id="Phobius"/>
    </source>
</evidence>
<keyword evidence="3" id="KW-1185">Reference proteome</keyword>
<reference evidence="2 3" key="1">
    <citation type="journal article" date="2019" name="Int. J. Syst. Evol. Microbiol.">
        <title>The Global Catalogue of Microorganisms (GCM) 10K type strain sequencing project: providing services to taxonomists for standard genome sequencing and annotation.</title>
        <authorList>
            <consortium name="The Broad Institute Genomics Platform"/>
            <consortium name="The Broad Institute Genome Sequencing Center for Infectious Disease"/>
            <person name="Wu L."/>
            <person name="Ma J."/>
        </authorList>
    </citation>
    <scope>NUCLEOTIDE SEQUENCE [LARGE SCALE GENOMIC DNA]</scope>
    <source>
        <strain evidence="2 3">JCM 16022</strain>
    </source>
</reference>
<feature type="transmembrane region" description="Helical" evidence="1">
    <location>
        <begin position="53"/>
        <end position="73"/>
    </location>
</feature>
<evidence type="ECO:0000313" key="3">
    <source>
        <dbReference type="Proteomes" id="UP001501771"/>
    </source>
</evidence>
<dbReference type="Proteomes" id="UP001501771">
    <property type="component" value="Unassembled WGS sequence"/>
</dbReference>
<evidence type="ECO:0000313" key="2">
    <source>
        <dbReference type="EMBL" id="GAA2150458.1"/>
    </source>
</evidence>
<feature type="transmembrane region" description="Helical" evidence="1">
    <location>
        <begin position="183"/>
        <end position="203"/>
    </location>
</feature>